<gene>
    <name evidence="2" type="ORF">ARMOST_06414</name>
</gene>
<dbReference type="SUPFAM" id="SSF51971">
    <property type="entry name" value="Nucleotide-binding domain"/>
    <property type="match status" value="1"/>
</dbReference>
<keyword evidence="3" id="KW-1185">Reference proteome</keyword>
<dbReference type="AlphaFoldDB" id="A0A284R2W7"/>
<protein>
    <recommendedName>
        <fullName evidence="1">FAD dependent oxidoreductase domain-containing protein</fullName>
    </recommendedName>
</protein>
<evidence type="ECO:0000313" key="3">
    <source>
        <dbReference type="Proteomes" id="UP000219338"/>
    </source>
</evidence>
<dbReference type="Gene3D" id="3.30.9.10">
    <property type="entry name" value="D-Amino Acid Oxidase, subunit A, domain 2"/>
    <property type="match status" value="1"/>
</dbReference>
<name>A0A284R2W7_ARMOS</name>
<evidence type="ECO:0000313" key="2">
    <source>
        <dbReference type="EMBL" id="SJL03069.1"/>
    </source>
</evidence>
<dbReference type="InterPro" id="IPR006076">
    <property type="entry name" value="FAD-dep_OxRdtase"/>
</dbReference>
<accession>A0A284R2W7</accession>
<dbReference type="InterPro" id="IPR036188">
    <property type="entry name" value="FAD/NAD-bd_sf"/>
</dbReference>
<dbReference type="EMBL" id="FUEG01000004">
    <property type="protein sequence ID" value="SJL03069.1"/>
    <property type="molecule type" value="Genomic_DNA"/>
</dbReference>
<dbReference type="Gene3D" id="3.50.50.60">
    <property type="entry name" value="FAD/NAD(P)-binding domain"/>
    <property type="match status" value="1"/>
</dbReference>
<dbReference type="OrthoDB" id="429143at2759"/>
<proteinExistence type="predicted"/>
<feature type="domain" description="FAD dependent oxidoreductase" evidence="1">
    <location>
        <begin position="59"/>
        <end position="222"/>
    </location>
</feature>
<reference evidence="3" key="1">
    <citation type="journal article" date="2017" name="Nat. Ecol. Evol.">
        <title>Genome expansion and lineage-specific genetic innovations in the forest pathogenic fungi Armillaria.</title>
        <authorList>
            <person name="Sipos G."/>
            <person name="Prasanna A.N."/>
            <person name="Walter M.C."/>
            <person name="O'Connor E."/>
            <person name="Balint B."/>
            <person name="Krizsan K."/>
            <person name="Kiss B."/>
            <person name="Hess J."/>
            <person name="Varga T."/>
            <person name="Slot J."/>
            <person name="Riley R."/>
            <person name="Boka B."/>
            <person name="Rigling D."/>
            <person name="Barry K."/>
            <person name="Lee J."/>
            <person name="Mihaltcheva S."/>
            <person name="LaButti K."/>
            <person name="Lipzen A."/>
            <person name="Waldron R."/>
            <person name="Moloney N.M."/>
            <person name="Sperisen C."/>
            <person name="Kredics L."/>
            <person name="Vagvoelgyi C."/>
            <person name="Patrignani A."/>
            <person name="Fitzpatrick D."/>
            <person name="Nagy I."/>
            <person name="Doyle S."/>
            <person name="Anderson J.B."/>
            <person name="Grigoriev I.V."/>
            <person name="Gueldener U."/>
            <person name="Muensterkoetter M."/>
            <person name="Nagy L.G."/>
        </authorList>
    </citation>
    <scope>NUCLEOTIDE SEQUENCE [LARGE SCALE GENOMIC DNA]</scope>
    <source>
        <strain evidence="3">C18/9</strain>
    </source>
</reference>
<organism evidence="2 3">
    <name type="scientific">Armillaria ostoyae</name>
    <name type="common">Armillaria root rot fungus</name>
    <dbReference type="NCBI Taxonomy" id="47428"/>
    <lineage>
        <taxon>Eukaryota</taxon>
        <taxon>Fungi</taxon>
        <taxon>Dikarya</taxon>
        <taxon>Basidiomycota</taxon>
        <taxon>Agaricomycotina</taxon>
        <taxon>Agaricomycetes</taxon>
        <taxon>Agaricomycetidae</taxon>
        <taxon>Agaricales</taxon>
        <taxon>Marasmiineae</taxon>
        <taxon>Physalacriaceae</taxon>
        <taxon>Armillaria</taxon>
    </lineage>
</organism>
<dbReference type="Proteomes" id="UP000219338">
    <property type="component" value="Unassembled WGS sequence"/>
</dbReference>
<sequence>MIIGKPLSIEGQLVTPLQELCWQSLFLLLRVAIDALQENISSYRRVSKWLHFTLPAFTDVVTVGSGITGTAFACTLLDADGSMEVGMLEARDACSGATVRNGRHITPTLYHDYHNLKKKHCAQAAKQIVQFMLSHLEKLISAAEEETEENQCRKYDAFFDKDVFEKVKEKLGRYLEELPSEKGGWGTTKGSAEMRLADGVCGVIPMTGGAVHPYRLVAGILSRLPKTYSSFWLYTHTPLSLHLRQHHPHAPRGYPRQTHRPYYQWMDVPPPRVNVGKDRSCAWPYDGTLAAHRNGLSRHMAM</sequence>
<evidence type="ECO:0000259" key="1">
    <source>
        <dbReference type="Pfam" id="PF01266"/>
    </source>
</evidence>
<dbReference type="STRING" id="47428.A0A284R2W7"/>
<dbReference type="Pfam" id="PF01266">
    <property type="entry name" value="DAO"/>
    <property type="match status" value="1"/>
</dbReference>